<dbReference type="InterPro" id="IPR011009">
    <property type="entry name" value="Kinase-like_dom_sf"/>
</dbReference>
<dbReference type="GO" id="GO:0004672">
    <property type="term" value="F:protein kinase activity"/>
    <property type="evidence" value="ECO:0007669"/>
    <property type="project" value="InterPro"/>
</dbReference>
<proteinExistence type="predicted"/>
<dbReference type="PANTHER" id="PTHR45756:SF1">
    <property type="entry name" value="PROTEIN KINASE DOMAIN CONTAINING PROTEIN"/>
    <property type="match status" value="1"/>
</dbReference>
<keyword evidence="2" id="KW-0418">Kinase</keyword>
<sequence length="287" mass="31995">MGLNQLKLYPGFQKSGKDNKIASGLSHLHSHQIIFRDLKPDNILLMSLEESAPINVKLSDYGISKFATLQGTSGLYGTVGYIAPEVLTKHAYTQKVDIFSLGIVMGEILTGIPPVAPDQPSRVSDVVNDGVSPGHMQGYELHCNFPCLEELIKECWSSRNERRPEAADVVKRMKAKRFLLMYDSLWLDESNGLEVTCVYASETGGHWTIWICESGPSHHRFFSVYDISANCYSVKRMESSQGPAVTAMLRVGTRVWLACQTLEVITKLESFWDSRWIGASRSSGFLP</sequence>
<dbReference type="GO" id="GO:0005524">
    <property type="term" value="F:ATP binding"/>
    <property type="evidence" value="ECO:0007669"/>
    <property type="project" value="InterPro"/>
</dbReference>
<dbReference type="Proteomes" id="UP000762676">
    <property type="component" value="Unassembled WGS sequence"/>
</dbReference>
<feature type="domain" description="Protein kinase" evidence="1">
    <location>
        <begin position="1"/>
        <end position="179"/>
    </location>
</feature>
<dbReference type="PROSITE" id="PS50011">
    <property type="entry name" value="PROTEIN_KINASE_DOM"/>
    <property type="match status" value="1"/>
</dbReference>
<reference evidence="2 3" key="1">
    <citation type="journal article" date="2021" name="Elife">
        <title>Chloroplast acquisition without the gene transfer in kleptoplastic sea slugs, Plakobranchus ocellatus.</title>
        <authorList>
            <person name="Maeda T."/>
            <person name="Takahashi S."/>
            <person name="Yoshida T."/>
            <person name="Shimamura S."/>
            <person name="Takaki Y."/>
            <person name="Nagai Y."/>
            <person name="Toyoda A."/>
            <person name="Suzuki Y."/>
            <person name="Arimoto A."/>
            <person name="Ishii H."/>
            <person name="Satoh N."/>
            <person name="Nishiyama T."/>
            <person name="Hasebe M."/>
            <person name="Maruyama T."/>
            <person name="Minagawa J."/>
            <person name="Obokata J."/>
            <person name="Shigenobu S."/>
        </authorList>
    </citation>
    <scope>NUCLEOTIDE SEQUENCE [LARGE SCALE GENOMIC DNA]</scope>
</reference>
<dbReference type="InterPro" id="IPR053215">
    <property type="entry name" value="TKL_Ser/Thr_kinase"/>
</dbReference>
<dbReference type="InterPro" id="IPR000719">
    <property type="entry name" value="Prot_kinase_dom"/>
</dbReference>
<dbReference type="EMBL" id="BMAT01010700">
    <property type="protein sequence ID" value="GFR59075.1"/>
    <property type="molecule type" value="Genomic_DNA"/>
</dbReference>
<dbReference type="SUPFAM" id="SSF56112">
    <property type="entry name" value="Protein kinase-like (PK-like)"/>
    <property type="match status" value="1"/>
</dbReference>
<dbReference type="SMART" id="SM00220">
    <property type="entry name" value="S_TKc"/>
    <property type="match status" value="1"/>
</dbReference>
<dbReference type="Gene3D" id="1.10.510.10">
    <property type="entry name" value="Transferase(Phosphotransferase) domain 1"/>
    <property type="match status" value="1"/>
</dbReference>
<dbReference type="PANTHER" id="PTHR45756">
    <property type="entry name" value="PALMITOYLTRANSFERASE"/>
    <property type="match status" value="1"/>
</dbReference>
<evidence type="ECO:0000313" key="2">
    <source>
        <dbReference type="EMBL" id="GFR59075.1"/>
    </source>
</evidence>
<evidence type="ECO:0000313" key="3">
    <source>
        <dbReference type="Proteomes" id="UP000762676"/>
    </source>
</evidence>
<keyword evidence="2" id="KW-0808">Transferase</keyword>
<name>A0AAV4EE41_9GAST</name>
<dbReference type="AlphaFoldDB" id="A0AAV4EE41"/>
<gene>
    <name evidence="2" type="ORF">ElyMa_005376900</name>
</gene>
<protein>
    <submittedName>
        <fullName evidence="2">Leucine-rich repeat serine/threonine-protein kinase 1</fullName>
    </submittedName>
</protein>
<dbReference type="Pfam" id="PF00069">
    <property type="entry name" value="Pkinase"/>
    <property type="match status" value="1"/>
</dbReference>
<organism evidence="2 3">
    <name type="scientific">Elysia marginata</name>
    <dbReference type="NCBI Taxonomy" id="1093978"/>
    <lineage>
        <taxon>Eukaryota</taxon>
        <taxon>Metazoa</taxon>
        <taxon>Spiralia</taxon>
        <taxon>Lophotrochozoa</taxon>
        <taxon>Mollusca</taxon>
        <taxon>Gastropoda</taxon>
        <taxon>Heterobranchia</taxon>
        <taxon>Euthyneura</taxon>
        <taxon>Panpulmonata</taxon>
        <taxon>Sacoglossa</taxon>
        <taxon>Placobranchoidea</taxon>
        <taxon>Plakobranchidae</taxon>
        <taxon>Elysia</taxon>
    </lineage>
</organism>
<comment type="caution">
    <text evidence="2">The sequence shown here is derived from an EMBL/GenBank/DDBJ whole genome shotgun (WGS) entry which is preliminary data.</text>
</comment>
<evidence type="ECO:0000259" key="1">
    <source>
        <dbReference type="PROSITE" id="PS50011"/>
    </source>
</evidence>
<keyword evidence="3" id="KW-1185">Reference proteome</keyword>
<accession>A0AAV4EE41</accession>